<comment type="caution">
    <text evidence="2">The sequence shown here is derived from an EMBL/GenBank/DDBJ whole genome shotgun (WGS) entry which is preliminary data.</text>
</comment>
<evidence type="ECO:0000313" key="3">
    <source>
        <dbReference type="Proteomes" id="UP000309215"/>
    </source>
</evidence>
<evidence type="ECO:0000313" key="2">
    <source>
        <dbReference type="EMBL" id="TKD08512.1"/>
    </source>
</evidence>
<dbReference type="Proteomes" id="UP000309215">
    <property type="component" value="Unassembled WGS sequence"/>
</dbReference>
<reference evidence="2 3" key="1">
    <citation type="submission" date="2019-04" db="EMBL/GenBank/DDBJ databases">
        <authorList>
            <person name="Li Y."/>
            <person name="Wang J."/>
        </authorList>
    </citation>
    <scope>NUCLEOTIDE SEQUENCE [LARGE SCALE GENOMIC DNA]</scope>
    <source>
        <strain evidence="2 3">DSM 14668</strain>
    </source>
</reference>
<protein>
    <submittedName>
        <fullName evidence="2">Uncharacterized protein</fullName>
    </submittedName>
</protein>
<feature type="region of interest" description="Disordered" evidence="1">
    <location>
        <begin position="9"/>
        <end position="95"/>
    </location>
</feature>
<dbReference type="EMBL" id="SSMQ01000013">
    <property type="protein sequence ID" value="TKD08512.1"/>
    <property type="molecule type" value="Genomic_DNA"/>
</dbReference>
<feature type="compositionally biased region" description="Basic and acidic residues" evidence="1">
    <location>
        <begin position="35"/>
        <end position="50"/>
    </location>
</feature>
<accession>A0A4U1JCV5</accession>
<feature type="compositionally biased region" description="Basic and acidic residues" evidence="1">
    <location>
        <begin position="11"/>
        <end position="21"/>
    </location>
</feature>
<dbReference type="AlphaFoldDB" id="A0A4U1JCV5"/>
<organism evidence="2 3">
    <name type="scientific">Polyangium fumosum</name>
    <dbReference type="NCBI Taxonomy" id="889272"/>
    <lineage>
        <taxon>Bacteria</taxon>
        <taxon>Pseudomonadati</taxon>
        <taxon>Myxococcota</taxon>
        <taxon>Polyangia</taxon>
        <taxon>Polyangiales</taxon>
        <taxon>Polyangiaceae</taxon>
        <taxon>Polyangium</taxon>
    </lineage>
</organism>
<sequence length="139" mass="15617">MLVPGCAWEASWDHGPHEAHRTSRGPLPRGPRPGLQERRGDGRPGGEPRGRWHGWHRGGERRRRGHRRVPGPCTVSGELSGGRHAAGRTLPGRGRGVRGFRRMRLWHAGGVRGRVLVDFRARSRAPRVRVRRALHRSLS</sequence>
<name>A0A4U1JCV5_9BACT</name>
<proteinExistence type="predicted"/>
<gene>
    <name evidence="2" type="ORF">E8A74_14550</name>
</gene>
<evidence type="ECO:0000256" key="1">
    <source>
        <dbReference type="SAM" id="MobiDB-lite"/>
    </source>
</evidence>
<feature type="compositionally biased region" description="Basic residues" evidence="1">
    <location>
        <begin position="51"/>
        <end position="69"/>
    </location>
</feature>
<keyword evidence="3" id="KW-1185">Reference proteome</keyword>